<name>A0A1B0C9X4_LUTLO</name>
<evidence type="ECO:0000313" key="2">
    <source>
        <dbReference type="EnsemblMetazoa" id="LLOJ000746-PA"/>
    </source>
</evidence>
<keyword evidence="3" id="KW-1185">Reference proteome</keyword>
<evidence type="ECO:0000313" key="1">
    <source>
        <dbReference type="EMBL" id="MBC1173379.1"/>
    </source>
</evidence>
<sequence length="67" mass="7346">MALSFVRLCAVFTFGLFLTNGFLSVFAFINKDGPGPRLSFAHEPPTLGIVSRKSPLLLPCSVNFTRK</sequence>
<proteinExistence type="predicted"/>
<dbReference type="EnsemblMetazoa" id="LLOJ000746-RA">
    <property type="protein sequence ID" value="LLOJ000746-PA"/>
    <property type="gene ID" value="LLOJ000746"/>
</dbReference>
<organism evidence="2 3">
    <name type="scientific">Lutzomyia longipalpis</name>
    <name type="common">Sand fly</name>
    <dbReference type="NCBI Taxonomy" id="7200"/>
    <lineage>
        <taxon>Eukaryota</taxon>
        <taxon>Metazoa</taxon>
        <taxon>Ecdysozoa</taxon>
        <taxon>Arthropoda</taxon>
        <taxon>Hexapoda</taxon>
        <taxon>Insecta</taxon>
        <taxon>Pterygota</taxon>
        <taxon>Neoptera</taxon>
        <taxon>Endopterygota</taxon>
        <taxon>Diptera</taxon>
        <taxon>Nematocera</taxon>
        <taxon>Psychodoidea</taxon>
        <taxon>Psychodidae</taxon>
        <taxon>Lutzomyia</taxon>
        <taxon>Lutzomyia</taxon>
    </lineage>
</organism>
<dbReference type="AlphaFoldDB" id="A0A1B0C9X4"/>
<reference evidence="3" key="1">
    <citation type="submission" date="2012-05" db="EMBL/GenBank/DDBJ databases">
        <title>Whole Genome Assembly of Lutzomyia longipalpis.</title>
        <authorList>
            <person name="Richards S."/>
            <person name="Qu C."/>
            <person name="Dillon R."/>
            <person name="Worley K."/>
            <person name="Scherer S."/>
            <person name="Batterton M."/>
            <person name="Taylor A."/>
            <person name="Hawes A."/>
            <person name="Hernandez B."/>
            <person name="Kovar C."/>
            <person name="Mandapat C."/>
            <person name="Pham C."/>
            <person name="Qu C."/>
            <person name="Jing C."/>
            <person name="Bess C."/>
            <person name="Bandaranaike D."/>
            <person name="Ngo D."/>
            <person name="Ongeri F."/>
            <person name="Arias F."/>
            <person name="Lara F."/>
            <person name="Weissenberger G."/>
            <person name="Kamau G."/>
            <person name="Han H."/>
            <person name="Shen H."/>
            <person name="Dinh H."/>
            <person name="Khalil I."/>
            <person name="Jones J."/>
            <person name="Shafer J."/>
            <person name="Jayaseelan J."/>
            <person name="Quiroz J."/>
            <person name="Blankenburg K."/>
            <person name="Nguyen L."/>
            <person name="Jackson L."/>
            <person name="Francisco L."/>
            <person name="Tang L.-Y."/>
            <person name="Pu L.-L."/>
            <person name="Perales L."/>
            <person name="Lorensuhewa L."/>
            <person name="Munidasa M."/>
            <person name="Coyle M."/>
            <person name="Taylor M."/>
            <person name="Puazo M."/>
            <person name="Firestine M."/>
            <person name="Scheel M."/>
            <person name="Javaid M."/>
            <person name="Wang M."/>
            <person name="Li M."/>
            <person name="Tabassum N."/>
            <person name="Saada N."/>
            <person name="Osuji N."/>
            <person name="Aqrawi P."/>
            <person name="Fu Q."/>
            <person name="Thornton R."/>
            <person name="Raj R."/>
            <person name="Goodspeed R."/>
            <person name="Mata R."/>
            <person name="Najjar R."/>
            <person name="Gubbala S."/>
            <person name="Lee S."/>
            <person name="Denson S."/>
            <person name="Patil S."/>
            <person name="Macmil S."/>
            <person name="Qi S."/>
            <person name="Matskevitch T."/>
            <person name="Palculict T."/>
            <person name="Mathew T."/>
            <person name="Vee V."/>
            <person name="Velamala V."/>
            <person name="Korchina V."/>
            <person name="Cai W."/>
            <person name="Liu W."/>
            <person name="Dai W."/>
            <person name="Zou X."/>
            <person name="Zhu Y."/>
            <person name="Zhang Y."/>
            <person name="Wu Y.-Q."/>
            <person name="Xin Y."/>
            <person name="Nazarath L."/>
            <person name="Kovar C."/>
            <person name="Han Y."/>
            <person name="Muzny D."/>
            <person name="Gibbs R."/>
        </authorList>
    </citation>
    <scope>NUCLEOTIDE SEQUENCE [LARGE SCALE GENOMIC DNA]</scope>
    <source>
        <strain evidence="3">Jacobina</strain>
    </source>
</reference>
<evidence type="ECO:0000313" key="3">
    <source>
        <dbReference type="Proteomes" id="UP000092461"/>
    </source>
</evidence>
<dbReference type="EMBL" id="GITU01004676">
    <property type="protein sequence ID" value="MBC1173379.1"/>
    <property type="molecule type" value="Transcribed_RNA"/>
</dbReference>
<dbReference type="Proteomes" id="UP000092461">
    <property type="component" value="Unassembled WGS sequence"/>
</dbReference>
<accession>A0A1B0C9X4</accession>
<protein>
    <submittedName>
        <fullName evidence="1">Putative secreted protein</fullName>
    </submittedName>
</protein>
<reference evidence="2" key="3">
    <citation type="submission" date="2020-05" db="UniProtKB">
        <authorList>
            <consortium name="EnsemblMetazoa"/>
        </authorList>
    </citation>
    <scope>IDENTIFICATION</scope>
    <source>
        <strain evidence="2">Jacobina</strain>
    </source>
</reference>
<dbReference type="EMBL" id="AJWK01002983">
    <property type="status" value="NOT_ANNOTATED_CDS"/>
    <property type="molecule type" value="Genomic_DNA"/>
</dbReference>
<dbReference type="EMBL" id="AJWK01002982">
    <property type="status" value="NOT_ANNOTATED_CDS"/>
    <property type="molecule type" value="Genomic_DNA"/>
</dbReference>
<reference evidence="1" key="2">
    <citation type="journal article" date="2020" name="BMC">
        <title>Leishmania infection induces a limited differential gene expression in the sand fly midgut.</title>
        <authorList>
            <person name="Coutinho-Abreu I.V."/>
            <person name="Serafim T.D."/>
            <person name="Meneses C."/>
            <person name="Kamhawi S."/>
            <person name="Oliveira F."/>
            <person name="Valenzuela J.G."/>
        </authorList>
    </citation>
    <scope>NUCLEOTIDE SEQUENCE</scope>
    <source>
        <strain evidence="1">Jacobina</strain>
        <tissue evidence="1">Midgut</tissue>
    </source>
</reference>
<dbReference type="VEuPathDB" id="VectorBase:LLONM1_001026"/>
<dbReference type="VEuPathDB" id="VectorBase:LLOJ000746"/>